<dbReference type="RefSeq" id="XP_030986938.1">
    <property type="nucleotide sequence ID" value="XM_031121926.1"/>
</dbReference>
<reference evidence="3" key="2">
    <citation type="submission" date="2019-10" db="EMBL/GenBank/DDBJ databases">
        <authorList>
            <consortium name="NCBI Genome Project"/>
        </authorList>
    </citation>
    <scope>NUCLEOTIDE SEQUENCE</scope>
    <source>
        <strain evidence="3">NI907</strain>
    </source>
</reference>
<gene>
    <name evidence="3" type="ORF">PgNI_01854</name>
</gene>
<dbReference type="PANTHER" id="PTHR28244">
    <property type="entry name" value="RNA POLYMERASE I-SPECIFIC TRANSCRIPTION INITIATION FACTOR RRN11"/>
    <property type="match status" value="1"/>
</dbReference>
<feature type="region of interest" description="Disordered" evidence="1">
    <location>
        <begin position="187"/>
        <end position="220"/>
    </location>
</feature>
<protein>
    <submittedName>
        <fullName evidence="3">Uncharacterized protein</fullName>
    </submittedName>
</protein>
<name>A0A6P8BI09_PYRGI</name>
<proteinExistence type="predicted"/>
<dbReference type="InterPro" id="IPR007224">
    <property type="entry name" value="TIF_Rrn11"/>
</dbReference>
<dbReference type="GO" id="GO:0001164">
    <property type="term" value="F:RNA polymerase I core promoter sequence-specific DNA binding"/>
    <property type="evidence" value="ECO:0007669"/>
    <property type="project" value="InterPro"/>
</dbReference>
<dbReference type="PANTHER" id="PTHR28244:SF1">
    <property type="entry name" value="RNA POLYMERASE I-SPECIFIC TRANSCRIPTION INITIATION FACTOR RRN11"/>
    <property type="match status" value="1"/>
</dbReference>
<dbReference type="InterPro" id="IPR053029">
    <property type="entry name" value="RNA_pol_I-specific_init_factor"/>
</dbReference>
<feature type="compositionally biased region" description="Basic and acidic residues" evidence="1">
    <location>
        <begin position="111"/>
        <end position="124"/>
    </location>
</feature>
<feature type="region of interest" description="Disordered" evidence="1">
    <location>
        <begin position="415"/>
        <end position="446"/>
    </location>
</feature>
<sequence length="446" mass="50494">MSQIIPPSFAHYREPLKRKRTRSVSSRRSSSAGFLSSSPRPAPSEAINPLSYTPTVLSQLHLAGHSDADFLPSTAVPDFPHRPLPREKLSGRQSSSSPPPPETNNDDEDTGKDAKRRQNAEQVHRVAERHLGVLTALIHRSLEEGDIARAKRAFGLLVRSEIRGASVDLRKNGYWALGAEILMREGERPPSLSGDEAAVDEEGDAMRSDDGDGDKEETIPCRWGRASNMPAVRDYFRSLISQYPWNRFHPRSISALSFWPALLGCELYNTWIEQVRALRRLDIEAEDWSLVDDSNDEVDPDGAGDSAYLKLERRKREARDAIRLDALRQMRDVARSMDDLMIAPPYSTSHELLRLRGMIALYMADLVVPPRPRSEGEEHEAKVQRGTEMDRARYRFRKIIDDGGEVERWVGDFVSRSTHDEDEEDEDDRSSNIDLPFFSSLPIRGR</sequence>
<dbReference type="KEGG" id="pgri:PgNI_01854"/>
<accession>A0A6P8BI09</accession>
<organism evidence="2 3">
    <name type="scientific">Pyricularia grisea</name>
    <name type="common">Crabgrass-specific blast fungus</name>
    <name type="synonym">Magnaporthe grisea</name>
    <dbReference type="NCBI Taxonomy" id="148305"/>
    <lineage>
        <taxon>Eukaryota</taxon>
        <taxon>Fungi</taxon>
        <taxon>Dikarya</taxon>
        <taxon>Ascomycota</taxon>
        <taxon>Pezizomycotina</taxon>
        <taxon>Sordariomycetes</taxon>
        <taxon>Sordariomycetidae</taxon>
        <taxon>Magnaporthales</taxon>
        <taxon>Pyriculariaceae</taxon>
        <taxon>Pyricularia</taxon>
    </lineage>
</organism>
<dbReference type="Proteomes" id="UP000515153">
    <property type="component" value="Unplaced"/>
</dbReference>
<dbReference type="GO" id="GO:0017025">
    <property type="term" value="F:TBP-class protein binding"/>
    <property type="evidence" value="ECO:0007669"/>
    <property type="project" value="TreeGrafter"/>
</dbReference>
<dbReference type="GeneID" id="41956838"/>
<dbReference type="GO" id="GO:0070860">
    <property type="term" value="C:RNA polymerase I core factor complex"/>
    <property type="evidence" value="ECO:0007669"/>
    <property type="project" value="TreeGrafter"/>
</dbReference>
<dbReference type="Pfam" id="PF04090">
    <property type="entry name" value="Rrn11"/>
    <property type="match status" value="1"/>
</dbReference>
<evidence type="ECO:0000256" key="1">
    <source>
        <dbReference type="SAM" id="MobiDB-lite"/>
    </source>
</evidence>
<reference evidence="3" key="3">
    <citation type="submission" date="2025-08" db="UniProtKB">
        <authorList>
            <consortium name="RefSeq"/>
        </authorList>
    </citation>
    <scope>IDENTIFICATION</scope>
    <source>
        <strain evidence="3">NI907</strain>
    </source>
</reference>
<evidence type="ECO:0000313" key="3">
    <source>
        <dbReference type="RefSeq" id="XP_030986938.1"/>
    </source>
</evidence>
<feature type="compositionally biased region" description="Low complexity" evidence="1">
    <location>
        <begin position="23"/>
        <end position="39"/>
    </location>
</feature>
<reference evidence="3" key="1">
    <citation type="journal article" date="2019" name="Mol. Biol. Evol.">
        <title>Blast fungal genomes show frequent chromosomal changes, gene gains and losses, and effector gene turnover.</title>
        <authorList>
            <person name="Gomez Luciano L.B."/>
            <person name="Jason Tsai I."/>
            <person name="Chuma I."/>
            <person name="Tosa Y."/>
            <person name="Chen Y.H."/>
            <person name="Li J.Y."/>
            <person name="Li M.Y."/>
            <person name="Jade Lu M.Y."/>
            <person name="Nakayashiki H."/>
            <person name="Li W.H."/>
        </authorList>
    </citation>
    <scope>NUCLEOTIDE SEQUENCE</scope>
    <source>
        <strain evidence="3">NI907</strain>
    </source>
</reference>
<dbReference type="GO" id="GO:0001181">
    <property type="term" value="F:RNA polymerase I general transcription initiation factor activity"/>
    <property type="evidence" value="ECO:0007669"/>
    <property type="project" value="InterPro"/>
</dbReference>
<dbReference type="AlphaFoldDB" id="A0A6P8BI09"/>
<evidence type="ECO:0000313" key="2">
    <source>
        <dbReference type="Proteomes" id="UP000515153"/>
    </source>
</evidence>
<feature type="region of interest" description="Disordered" evidence="1">
    <location>
        <begin position="73"/>
        <end position="124"/>
    </location>
</feature>
<keyword evidence="2" id="KW-1185">Reference proteome</keyword>
<feature type="region of interest" description="Disordered" evidence="1">
    <location>
        <begin position="1"/>
        <end position="49"/>
    </location>
</feature>
<feature type="compositionally biased region" description="Basic and acidic residues" evidence="1">
    <location>
        <begin position="79"/>
        <end position="90"/>
    </location>
</feature>
<dbReference type="GO" id="GO:0042790">
    <property type="term" value="P:nucleolar large rRNA transcription by RNA polymerase I"/>
    <property type="evidence" value="ECO:0007669"/>
    <property type="project" value="TreeGrafter"/>
</dbReference>